<dbReference type="SUPFAM" id="SSF50118">
    <property type="entry name" value="Cell growth inhibitor/plasmid maintenance toxic component"/>
    <property type="match status" value="1"/>
</dbReference>
<dbReference type="Gene3D" id="2.30.30.110">
    <property type="match status" value="1"/>
</dbReference>
<evidence type="ECO:0000313" key="1">
    <source>
        <dbReference type="EMBL" id="MBK9716018.1"/>
    </source>
</evidence>
<dbReference type="InterPro" id="IPR011067">
    <property type="entry name" value="Plasmid_toxin/cell-grow_inhib"/>
</dbReference>
<reference evidence="1 2" key="1">
    <citation type="submission" date="2020-10" db="EMBL/GenBank/DDBJ databases">
        <title>Connecting structure to function with the recovery of over 1000 high-quality activated sludge metagenome-assembled genomes encoding full-length rRNA genes using long-read sequencing.</title>
        <authorList>
            <person name="Singleton C.M."/>
            <person name="Petriglieri F."/>
            <person name="Kristensen J.M."/>
            <person name="Kirkegaard R.H."/>
            <person name="Michaelsen T.Y."/>
            <person name="Andersen M.H."/>
            <person name="Karst S.M."/>
            <person name="Dueholm M.S."/>
            <person name="Nielsen P.H."/>
            <person name="Albertsen M."/>
        </authorList>
    </citation>
    <scope>NUCLEOTIDE SEQUENCE [LARGE SCALE GENOMIC DNA]</scope>
    <source>
        <strain evidence="1">Ribe_18-Q3-R11-54_BAT3C.373</strain>
    </source>
</reference>
<dbReference type="Pfam" id="PF02452">
    <property type="entry name" value="PemK_toxin"/>
    <property type="match status" value="1"/>
</dbReference>
<evidence type="ECO:0000313" key="2">
    <source>
        <dbReference type="Proteomes" id="UP000808349"/>
    </source>
</evidence>
<organism evidence="1 2">
    <name type="scientific">Candidatus Defluviibacterium haderslevense</name>
    <dbReference type="NCBI Taxonomy" id="2981993"/>
    <lineage>
        <taxon>Bacteria</taxon>
        <taxon>Pseudomonadati</taxon>
        <taxon>Bacteroidota</taxon>
        <taxon>Saprospiria</taxon>
        <taxon>Saprospirales</taxon>
        <taxon>Saprospiraceae</taxon>
        <taxon>Candidatus Defluviibacterium</taxon>
    </lineage>
</organism>
<gene>
    <name evidence="1" type="ORF">IPO85_00560</name>
</gene>
<dbReference type="GO" id="GO:0003677">
    <property type="term" value="F:DNA binding"/>
    <property type="evidence" value="ECO:0007669"/>
    <property type="project" value="InterPro"/>
</dbReference>
<accession>A0A9D7S6A6</accession>
<dbReference type="Proteomes" id="UP000808349">
    <property type="component" value="Unassembled WGS sequence"/>
</dbReference>
<dbReference type="InterPro" id="IPR003477">
    <property type="entry name" value="PemK-like"/>
</dbReference>
<proteinExistence type="predicted"/>
<dbReference type="AlphaFoldDB" id="A0A9D7S6A6"/>
<sequence>MKRGEIWLLNLDPAVEAEIHKTRPCIIVSVDQLGKLPYNP</sequence>
<comment type="caution">
    <text evidence="1">The sequence shown here is derived from an EMBL/GenBank/DDBJ whole genome shotgun (WGS) entry which is preliminary data.</text>
</comment>
<protein>
    <submittedName>
        <fullName evidence="1">Type II toxin-antitoxin system PemK/MazF family toxin</fullName>
    </submittedName>
</protein>
<dbReference type="EMBL" id="JADKFW010000004">
    <property type="protein sequence ID" value="MBK9716018.1"/>
    <property type="molecule type" value="Genomic_DNA"/>
</dbReference>
<name>A0A9D7S6A6_9BACT</name>